<dbReference type="RefSeq" id="WP_218605062.1">
    <property type="nucleotide sequence ID" value="NZ_JADQDJ010000295.1"/>
</dbReference>
<comment type="caution">
    <text evidence="6">The sequence shown here is derived from an EMBL/GenBank/DDBJ whole genome shotgun (WGS) entry which is preliminary data.</text>
</comment>
<gene>
    <name evidence="6" type="ORF">I4I81_08100</name>
</gene>
<keyword evidence="1 4" id="KW-0812">Transmembrane</keyword>
<evidence type="ECO:0000259" key="5">
    <source>
        <dbReference type="Pfam" id="PF01957"/>
    </source>
</evidence>
<feature type="transmembrane region" description="Helical" evidence="4">
    <location>
        <begin position="31"/>
        <end position="64"/>
    </location>
</feature>
<name>A0ABS6UPN6_9PSEU</name>
<organism evidence="6 7">
    <name type="scientific">Pseudonocardia abyssalis</name>
    <dbReference type="NCBI Taxonomy" id="2792008"/>
    <lineage>
        <taxon>Bacteria</taxon>
        <taxon>Bacillati</taxon>
        <taxon>Actinomycetota</taxon>
        <taxon>Actinomycetes</taxon>
        <taxon>Pseudonocardiales</taxon>
        <taxon>Pseudonocardiaceae</taxon>
        <taxon>Pseudonocardia</taxon>
    </lineage>
</organism>
<evidence type="ECO:0000256" key="3">
    <source>
        <dbReference type="ARBA" id="ARBA00023136"/>
    </source>
</evidence>
<dbReference type="Pfam" id="PF01957">
    <property type="entry name" value="NfeD"/>
    <property type="match status" value="1"/>
</dbReference>
<dbReference type="EMBL" id="JADQDK010000001">
    <property type="protein sequence ID" value="MBW0134215.1"/>
    <property type="molecule type" value="Genomic_DNA"/>
</dbReference>
<evidence type="ECO:0000313" key="7">
    <source>
        <dbReference type="Proteomes" id="UP000694287"/>
    </source>
</evidence>
<keyword evidence="7" id="KW-1185">Reference proteome</keyword>
<sequence length="151" mass="15795">MTPALIWLIVGLALIAAEVLSGEFVLLMLGGGALAAAGVTFLVGGPIAGVIAFGIVAPLLVFAVRPALRRRLEHQIEDSRMHHRALEGREAVVVSRVDADGGRVKIGGEVWSARPVHEDDVIDEGRSVLVVEITGATAVVVGQDQPPLTGR</sequence>
<dbReference type="Proteomes" id="UP000694287">
    <property type="component" value="Unassembled WGS sequence"/>
</dbReference>
<reference evidence="6 7" key="1">
    <citation type="submission" date="2020-11" db="EMBL/GenBank/DDBJ databases">
        <title>Pseudonocardia abyssalis sp. nov. and Pseudonocardia oceani sp. nov., description and phylogenomic analysis of two novel actinomycetes isolated from the deep Southern Ocean.</title>
        <authorList>
            <person name="Parra J."/>
        </authorList>
    </citation>
    <scope>NUCLEOTIDE SEQUENCE [LARGE SCALE GENOMIC DNA]</scope>
    <source>
        <strain evidence="6 7">KRD-168</strain>
    </source>
</reference>
<protein>
    <submittedName>
        <fullName evidence="6">NfeD family protein</fullName>
    </submittedName>
</protein>
<keyword evidence="3 4" id="KW-0472">Membrane</keyword>
<evidence type="ECO:0000256" key="2">
    <source>
        <dbReference type="ARBA" id="ARBA00022989"/>
    </source>
</evidence>
<dbReference type="PANTHER" id="PTHR33507">
    <property type="entry name" value="INNER MEMBRANE PROTEIN YBBJ"/>
    <property type="match status" value="1"/>
</dbReference>
<evidence type="ECO:0000256" key="4">
    <source>
        <dbReference type="SAM" id="Phobius"/>
    </source>
</evidence>
<keyword evidence="2 4" id="KW-1133">Transmembrane helix</keyword>
<accession>A0ABS6UPN6</accession>
<evidence type="ECO:0000256" key="1">
    <source>
        <dbReference type="ARBA" id="ARBA00022692"/>
    </source>
</evidence>
<dbReference type="InterPro" id="IPR002810">
    <property type="entry name" value="NfeD-like_C"/>
</dbReference>
<proteinExistence type="predicted"/>
<evidence type="ECO:0000313" key="6">
    <source>
        <dbReference type="EMBL" id="MBW0134215.1"/>
    </source>
</evidence>
<dbReference type="InterPro" id="IPR052165">
    <property type="entry name" value="Membrane_assoc_protease"/>
</dbReference>
<feature type="domain" description="NfeD-like C-terminal" evidence="5">
    <location>
        <begin position="85"/>
        <end position="140"/>
    </location>
</feature>
<dbReference type="PANTHER" id="PTHR33507:SF3">
    <property type="entry name" value="INNER MEMBRANE PROTEIN YBBJ"/>
    <property type="match status" value="1"/>
</dbReference>